<sequence>MVETGPLHTLSEYALGLHNIEHAFKFVLRTEFWLSFSNHVEGRLFGAFSLMTRRFVNIDHSWMFVLRAKGPALALKAERCGFEAVLMYAVVETFLVPTFLA</sequence>
<organism evidence="1">
    <name type="scientific">Heterosigma akashiwo</name>
    <name type="common">Chromophytic alga</name>
    <name type="synonym">Heterosigma carterae</name>
    <dbReference type="NCBI Taxonomy" id="2829"/>
    <lineage>
        <taxon>Eukaryota</taxon>
        <taxon>Sar</taxon>
        <taxon>Stramenopiles</taxon>
        <taxon>Ochrophyta</taxon>
        <taxon>Raphidophyceae</taxon>
        <taxon>Chattonellales</taxon>
        <taxon>Chattonellaceae</taxon>
        <taxon>Heterosigma</taxon>
    </lineage>
</organism>
<gene>
    <name evidence="1" type="ORF">HAKA00212_LOCUS16907</name>
</gene>
<proteinExistence type="predicted"/>
<name>A0A6V1SVF3_HETAK</name>
<evidence type="ECO:0000313" key="1">
    <source>
        <dbReference type="EMBL" id="CAE0638130.1"/>
    </source>
</evidence>
<protein>
    <submittedName>
        <fullName evidence="1">Uncharacterized protein</fullName>
    </submittedName>
</protein>
<accession>A0A6V1SVF3</accession>
<reference evidence="1" key="1">
    <citation type="submission" date="2021-01" db="EMBL/GenBank/DDBJ databases">
        <authorList>
            <person name="Corre E."/>
            <person name="Pelletier E."/>
            <person name="Niang G."/>
            <person name="Scheremetjew M."/>
            <person name="Finn R."/>
            <person name="Kale V."/>
            <person name="Holt S."/>
            <person name="Cochrane G."/>
            <person name="Meng A."/>
            <person name="Brown T."/>
            <person name="Cohen L."/>
        </authorList>
    </citation>
    <scope>NUCLEOTIDE SEQUENCE</scope>
    <source>
        <strain evidence="1">CCMP3107</strain>
    </source>
</reference>
<dbReference type="EMBL" id="HBIU01036766">
    <property type="protein sequence ID" value="CAE0638130.1"/>
    <property type="molecule type" value="Transcribed_RNA"/>
</dbReference>
<dbReference type="AlphaFoldDB" id="A0A6V1SVF3"/>